<evidence type="ECO:0000256" key="2">
    <source>
        <dbReference type="ARBA" id="ARBA00022692"/>
    </source>
</evidence>
<protein>
    <submittedName>
        <fullName evidence="8">Major facilitator superfamily domain-containing protein</fullName>
    </submittedName>
</protein>
<dbReference type="SUPFAM" id="SSF103473">
    <property type="entry name" value="MFS general substrate transporter"/>
    <property type="match status" value="1"/>
</dbReference>
<proteinExistence type="predicted"/>
<evidence type="ECO:0000256" key="5">
    <source>
        <dbReference type="SAM" id="MobiDB-lite"/>
    </source>
</evidence>
<dbReference type="InterPro" id="IPR020846">
    <property type="entry name" value="MFS_dom"/>
</dbReference>
<keyword evidence="3 6" id="KW-1133">Transmembrane helix</keyword>
<feature type="transmembrane region" description="Helical" evidence="6">
    <location>
        <begin position="394"/>
        <end position="417"/>
    </location>
</feature>
<sequence>MGEDATPPGMPHLVHSHAREGDVPGTVYLKAAEGDDTAYGQALFPVPAEDPNDPLQWPKARKLAVLITCSLYSFLGNSALLGPSVYIGIYAEEFGVTPNEASGLINYPNLAFGFGSLFLVPLYHKIGRRPVMLGSLVFYCAGLIGASQATSFAGLMVARVIHGFGSGVCEALPVQLVNDIFFLHERGTRLGYYTVCLCFGATGPLFAGYMLAGGYSWRLFFYVEFAFAMALLVFAFFVVEESTYHRKTPQDSSSDGSINDNDEDKPSAVTSEVRTSVIPKRKTFVQTLKFWGIWEKDSPFFMMQVRAFSYFLVPHVFWVITTYGIYIGLGALTFNFTFPQLIVAEPYNWSQTSSGLVTISTIIGYGLAIPFTTSSDRLAARLTRKNDGLREAEMRLGVMLPAMLIAPAGLILYGFAAEKKLHWVAYFFGVGMTQFASYFYFTFTLAYAIDSYNANISEMLIAMNLGKQAISFGMGINLLEWINSHGYTVMIAGVFCGLVLANNLSLIIFMLWGKKIRAFMAKTWLAKIHRSSIREVATH</sequence>
<comment type="caution">
    <text evidence="8">The sequence shown here is derived from an EMBL/GenBank/DDBJ whole genome shotgun (WGS) entry which is preliminary data.</text>
</comment>
<feature type="transmembrane region" description="Helical" evidence="6">
    <location>
        <begin position="461"/>
        <end position="482"/>
    </location>
</feature>
<evidence type="ECO:0000256" key="3">
    <source>
        <dbReference type="ARBA" id="ARBA00022989"/>
    </source>
</evidence>
<evidence type="ECO:0000313" key="9">
    <source>
        <dbReference type="Proteomes" id="UP001244011"/>
    </source>
</evidence>
<feature type="transmembrane region" description="Helical" evidence="6">
    <location>
        <begin position="423"/>
        <end position="449"/>
    </location>
</feature>
<dbReference type="Gene3D" id="1.20.1250.20">
    <property type="entry name" value="MFS general substrate transporter like domains"/>
    <property type="match status" value="1"/>
</dbReference>
<dbReference type="EMBL" id="MU839021">
    <property type="protein sequence ID" value="KAK1764253.1"/>
    <property type="molecule type" value="Genomic_DNA"/>
</dbReference>
<dbReference type="AlphaFoldDB" id="A0AAJ0BVN1"/>
<feature type="transmembrane region" description="Helical" evidence="6">
    <location>
        <begin position="488"/>
        <end position="512"/>
    </location>
</feature>
<keyword evidence="2 6" id="KW-0812">Transmembrane</keyword>
<dbReference type="Pfam" id="PF07690">
    <property type="entry name" value="MFS_1"/>
    <property type="match status" value="1"/>
</dbReference>
<dbReference type="Proteomes" id="UP001244011">
    <property type="component" value="Unassembled WGS sequence"/>
</dbReference>
<dbReference type="PANTHER" id="PTHR23502">
    <property type="entry name" value="MAJOR FACILITATOR SUPERFAMILY"/>
    <property type="match status" value="1"/>
</dbReference>
<evidence type="ECO:0000313" key="8">
    <source>
        <dbReference type="EMBL" id="KAK1764253.1"/>
    </source>
</evidence>
<feature type="transmembrane region" description="Helical" evidence="6">
    <location>
        <begin position="219"/>
        <end position="239"/>
    </location>
</feature>
<feature type="transmembrane region" description="Helical" evidence="6">
    <location>
        <begin position="310"/>
        <end position="334"/>
    </location>
</feature>
<accession>A0AAJ0BVN1</accession>
<organism evidence="8 9">
    <name type="scientific">Phialemonium atrogriseum</name>
    <dbReference type="NCBI Taxonomy" id="1093897"/>
    <lineage>
        <taxon>Eukaryota</taxon>
        <taxon>Fungi</taxon>
        <taxon>Dikarya</taxon>
        <taxon>Ascomycota</taxon>
        <taxon>Pezizomycotina</taxon>
        <taxon>Sordariomycetes</taxon>
        <taxon>Sordariomycetidae</taxon>
        <taxon>Cephalothecales</taxon>
        <taxon>Cephalothecaceae</taxon>
        <taxon>Phialemonium</taxon>
    </lineage>
</organism>
<feature type="domain" description="Major facilitator superfamily (MFS) profile" evidence="7">
    <location>
        <begin position="62"/>
        <end position="517"/>
    </location>
</feature>
<feature type="transmembrane region" description="Helical" evidence="6">
    <location>
        <begin position="136"/>
        <end position="158"/>
    </location>
</feature>
<dbReference type="GO" id="GO:0005886">
    <property type="term" value="C:plasma membrane"/>
    <property type="evidence" value="ECO:0007669"/>
    <property type="project" value="TreeGrafter"/>
</dbReference>
<comment type="subcellular location">
    <subcellularLocation>
        <location evidence="1">Membrane</location>
        <topology evidence="1">Multi-pass membrane protein</topology>
    </subcellularLocation>
</comment>
<feature type="transmembrane region" description="Helical" evidence="6">
    <location>
        <begin position="354"/>
        <end position="373"/>
    </location>
</feature>
<keyword evidence="4 6" id="KW-0472">Membrane</keyword>
<feature type="transmembrane region" description="Helical" evidence="6">
    <location>
        <begin position="107"/>
        <end position="124"/>
    </location>
</feature>
<feature type="transmembrane region" description="Helical" evidence="6">
    <location>
        <begin position="164"/>
        <end position="183"/>
    </location>
</feature>
<reference evidence="8" key="1">
    <citation type="submission" date="2023-06" db="EMBL/GenBank/DDBJ databases">
        <title>Genome-scale phylogeny and comparative genomics of the fungal order Sordariales.</title>
        <authorList>
            <consortium name="Lawrence Berkeley National Laboratory"/>
            <person name="Hensen N."/>
            <person name="Bonometti L."/>
            <person name="Westerberg I."/>
            <person name="Brannstrom I.O."/>
            <person name="Guillou S."/>
            <person name="Cros-Aarteil S."/>
            <person name="Calhoun S."/>
            <person name="Haridas S."/>
            <person name="Kuo A."/>
            <person name="Mondo S."/>
            <person name="Pangilinan J."/>
            <person name="Riley R."/>
            <person name="Labutti K."/>
            <person name="Andreopoulos B."/>
            <person name="Lipzen A."/>
            <person name="Chen C."/>
            <person name="Yanf M."/>
            <person name="Daum C."/>
            <person name="Ng V."/>
            <person name="Clum A."/>
            <person name="Steindorff A."/>
            <person name="Ohm R."/>
            <person name="Martin F."/>
            <person name="Silar P."/>
            <person name="Natvig D."/>
            <person name="Lalanne C."/>
            <person name="Gautier V."/>
            <person name="Ament-Velasquez S.L."/>
            <person name="Kruys A."/>
            <person name="Hutchinson M.I."/>
            <person name="Powell A.J."/>
            <person name="Barry K."/>
            <person name="Miller A.N."/>
            <person name="Grigoriev I.V."/>
            <person name="Debuchy R."/>
            <person name="Gladieux P."/>
            <person name="Thoren M.H."/>
            <person name="Johannesson H."/>
        </authorList>
    </citation>
    <scope>NUCLEOTIDE SEQUENCE</scope>
    <source>
        <strain evidence="8">8032-3</strain>
    </source>
</reference>
<evidence type="ECO:0000256" key="1">
    <source>
        <dbReference type="ARBA" id="ARBA00004141"/>
    </source>
</evidence>
<dbReference type="PROSITE" id="PS50850">
    <property type="entry name" value="MFS"/>
    <property type="match status" value="1"/>
</dbReference>
<dbReference type="GO" id="GO:0022857">
    <property type="term" value="F:transmembrane transporter activity"/>
    <property type="evidence" value="ECO:0007669"/>
    <property type="project" value="InterPro"/>
</dbReference>
<feature type="transmembrane region" description="Helical" evidence="6">
    <location>
        <begin position="190"/>
        <end position="213"/>
    </location>
</feature>
<feature type="region of interest" description="Disordered" evidence="5">
    <location>
        <begin position="247"/>
        <end position="272"/>
    </location>
</feature>
<dbReference type="RefSeq" id="XP_060280466.1">
    <property type="nucleotide sequence ID" value="XM_060425603.1"/>
</dbReference>
<dbReference type="InterPro" id="IPR011701">
    <property type="entry name" value="MFS"/>
</dbReference>
<dbReference type="InterPro" id="IPR036259">
    <property type="entry name" value="MFS_trans_sf"/>
</dbReference>
<evidence type="ECO:0000256" key="6">
    <source>
        <dbReference type="SAM" id="Phobius"/>
    </source>
</evidence>
<evidence type="ECO:0000256" key="4">
    <source>
        <dbReference type="ARBA" id="ARBA00023136"/>
    </source>
</evidence>
<evidence type="ECO:0000259" key="7">
    <source>
        <dbReference type="PROSITE" id="PS50850"/>
    </source>
</evidence>
<dbReference type="GeneID" id="85308790"/>
<keyword evidence="9" id="KW-1185">Reference proteome</keyword>
<name>A0AAJ0BVN1_9PEZI</name>
<dbReference type="PANTHER" id="PTHR23502:SF160">
    <property type="entry name" value="MAJOR FACILITATOR SUPERFAMILY (MFS) PROFILE DOMAIN-CONTAINING PROTEIN-RELATED"/>
    <property type="match status" value="1"/>
</dbReference>
<gene>
    <name evidence="8" type="ORF">QBC33DRAFT_497834</name>
</gene>
<feature type="transmembrane region" description="Helical" evidence="6">
    <location>
        <begin position="63"/>
        <end position="87"/>
    </location>
</feature>